<keyword evidence="3 7" id="KW-0507">mRNA processing</keyword>
<dbReference type="PANTHER" id="PTHR23142">
    <property type="entry name" value="PRE-MRNA-SPLICING FACTOR 38A-RELATED"/>
    <property type="match status" value="1"/>
</dbReference>
<accession>A0A1G4MCM4</accession>
<protein>
    <recommendedName>
        <fullName evidence="7">Pre-mRNA-splicing factor 38</fullName>
    </recommendedName>
</protein>
<comment type="function">
    <text evidence="7">Required for pre-mRNA splicing.</text>
</comment>
<evidence type="ECO:0000313" key="10">
    <source>
        <dbReference type="Proteomes" id="UP000190831"/>
    </source>
</evidence>
<dbReference type="OMA" id="FKCLLMK"/>
<evidence type="ECO:0000256" key="8">
    <source>
        <dbReference type="SAM" id="MobiDB-lite"/>
    </source>
</evidence>
<keyword evidence="5 7" id="KW-0508">mRNA splicing</keyword>
<reference evidence="10" key="1">
    <citation type="submission" date="2016-03" db="EMBL/GenBank/DDBJ databases">
        <authorList>
            <person name="Devillers H."/>
        </authorList>
    </citation>
    <scope>NUCLEOTIDE SEQUENCE [LARGE SCALE GENOMIC DNA]</scope>
</reference>
<dbReference type="GO" id="GO:0005681">
    <property type="term" value="C:spliceosomal complex"/>
    <property type="evidence" value="ECO:0007669"/>
    <property type="project" value="UniProtKB-KW"/>
</dbReference>
<dbReference type="InterPro" id="IPR005037">
    <property type="entry name" value="PRP38"/>
</dbReference>
<comment type="subcellular location">
    <subcellularLocation>
        <location evidence="1 7">Nucleus</location>
    </subcellularLocation>
</comment>
<evidence type="ECO:0000256" key="5">
    <source>
        <dbReference type="ARBA" id="ARBA00023187"/>
    </source>
</evidence>
<dbReference type="Pfam" id="PF03371">
    <property type="entry name" value="PRP38"/>
    <property type="match status" value="1"/>
</dbReference>
<dbReference type="Proteomes" id="UP000190831">
    <property type="component" value="Chromosome E"/>
</dbReference>
<keyword evidence="6 7" id="KW-0539">Nucleus</keyword>
<comment type="similarity">
    <text evidence="2 7">Belongs to the PRP38 family.</text>
</comment>
<evidence type="ECO:0000256" key="1">
    <source>
        <dbReference type="ARBA" id="ARBA00004123"/>
    </source>
</evidence>
<gene>
    <name evidence="9" type="ORF">LAFE_0E03532G</name>
</gene>
<keyword evidence="10" id="KW-1185">Reference proteome</keyword>
<evidence type="ECO:0000256" key="3">
    <source>
        <dbReference type="ARBA" id="ARBA00022664"/>
    </source>
</evidence>
<evidence type="ECO:0000256" key="2">
    <source>
        <dbReference type="ARBA" id="ARBA00006164"/>
    </source>
</evidence>
<evidence type="ECO:0000256" key="7">
    <source>
        <dbReference type="RuleBase" id="RU367025"/>
    </source>
</evidence>
<evidence type="ECO:0000256" key="6">
    <source>
        <dbReference type="ARBA" id="ARBA00023242"/>
    </source>
</evidence>
<dbReference type="OrthoDB" id="190958at2759"/>
<dbReference type="STRING" id="4955.A0A1G4MCM4"/>
<evidence type="ECO:0000313" key="9">
    <source>
        <dbReference type="EMBL" id="SCW01614.1"/>
    </source>
</evidence>
<proteinExistence type="inferred from homology"/>
<keyword evidence="4 7" id="KW-0747">Spliceosome</keyword>
<name>A0A1G4MCM4_LACFM</name>
<dbReference type="GO" id="GO:0000398">
    <property type="term" value="P:mRNA splicing, via spliceosome"/>
    <property type="evidence" value="ECO:0007669"/>
    <property type="project" value="UniProtKB-UniRule"/>
</dbReference>
<dbReference type="AlphaFoldDB" id="A0A1G4MCM4"/>
<feature type="region of interest" description="Disordered" evidence="8">
    <location>
        <begin position="229"/>
        <end position="261"/>
    </location>
</feature>
<dbReference type="EMBL" id="LT598488">
    <property type="protein sequence ID" value="SCW01614.1"/>
    <property type="molecule type" value="Genomic_DNA"/>
</dbReference>
<evidence type="ECO:0000256" key="4">
    <source>
        <dbReference type="ARBA" id="ARBA00022728"/>
    </source>
</evidence>
<sequence>MPREFQVDETLSYKQLNHQSTSLVIPQLTRVKIHNSMYYKINLEPPAQRGVNMIQLSKTLIRDFGTCRGQPRSMLMACGGVEFKCLLMKVIHIRPTLAQILEILKKGFQKTSKFDNKYIVVLILLYLRIQYYYLPMVHSKGHPAPNLEDIDKEGQIDSEILRNIFKIFINDYRKVKSVLLDVDCWSSTTEQSVGILHIDEIVDWLSTKDEIWGIPLGRCRWCNIFEDDTSDNDDSSSEESANDHASDTSSDGDDNRGISAN</sequence>
<organism evidence="9 10">
    <name type="scientific">Lachancea fermentati</name>
    <name type="common">Zygosaccharomyces fermentati</name>
    <dbReference type="NCBI Taxonomy" id="4955"/>
    <lineage>
        <taxon>Eukaryota</taxon>
        <taxon>Fungi</taxon>
        <taxon>Dikarya</taxon>
        <taxon>Ascomycota</taxon>
        <taxon>Saccharomycotina</taxon>
        <taxon>Saccharomycetes</taxon>
        <taxon>Saccharomycetales</taxon>
        <taxon>Saccharomycetaceae</taxon>
        <taxon>Lachancea</taxon>
    </lineage>
</organism>